<comment type="caution">
    <text evidence="1">The sequence shown here is derived from an EMBL/GenBank/DDBJ whole genome shotgun (WGS) entry which is preliminary data.</text>
</comment>
<accession>A0A7X5LIS1</accession>
<dbReference type="EMBL" id="JAAAWN010000002">
    <property type="protein sequence ID" value="NDV90058.1"/>
    <property type="molecule type" value="Genomic_DNA"/>
</dbReference>
<name>A0A7X5LIS1_9ALTE</name>
<evidence type="ECO:0000313" key="2">
    <source>
        <dbReference type="Proteomes" id="UP000470213"/>
    </source>
</evidence>
<dbReference type="AlphaFoldDB" id="A0A7X5LIS1"/>
<keyword evidence="2" id="KW-1185">Reference proteome</keyword>
<sequence length="106" mass="12380">MDFFITLKCRFIARKFRSKDWHIIQHIPFNAFETLINDYVENGWEIESDYHPLKPECSKWQCKLRKGSTVLSCIWRKNVQGEVVGIARVVDSIGAALNIPVYPQPQ</sequence>
<dbReference type="RefSeq" id="WP_163083645.1">
    <property type="nucleotide sequence ID" value="NZ_JAAAWN010000002.1"/>
</dbReference>
<gene>
    <name evidence="1" type="ORF">GTH32_02475</name>
</gene>
<evidence type="ECO:0000313" key="1">
    <source>
        <dbReference type="EMBL" id="NDV90058.1"/>
    </source>
</evidence>
<proteinExistence type="predicted"/>
<dbReference type="Proteomes" id="UP000470213">
    <property type="component" value="Unassembled WGS sequence"/>
</dbReference>
<protein>
    <submittedName>
        <fullName evidence="1">Uncharacterized protein</fullName>
    </submittedName>
</protein>
<reference evidence="1 2" key="1">
    <citation type="submission" date="2020-01" db="EMBL/GenBank/DDBJ databases">
        <authorList>
            <person name="Chen J."/>
            <person name="Zhu S."/>
            <person name="Yang J."/>
        </authorList>
    </citation>
    <scope>NUCLEOTIDE SEQUENCE [LARGE SCALE GENOMIC DNA]</scope>
    <source>
        <strain evidence="1 2">345S023</strain>
    </source>
</reference>
<organism evidence="1 2">
    <name type="scientific">Alteromonas profundi</name>
    <dbReference type="NCBI Taxonomy" id="2696062"/>
    <lineage>
        <taxon>Bacteria</taxon>
        <taxon>Pseudomonadati</taxon>
        <taxon>Pseudomonadota</taxon>
        <taxon>Gammaproteobacteria</taxon>
        <taxon>Alteromonadales</taxon>
        <taxon>Alteromonadaceae</taxon>
        <taxon>Alteromonas/Salinimonas group</taxon>
        <taxon>Alteromonas</taxon>
    </lineage>
</organism>